<name>A0A6C0I321_9ZZZZ</name>
<dbReference type="SUPFAM" id="SSF48403">
    <property type="entry name" value="Ankyrin repeat"/>
    <property type="match status" value="1"/>
</dbReference>
<reference evidence="3" key="1">
    <citation type="journal article" date="2020" name="Nature">
        <title>Giant virus diversity and host interactions through global metagenomics.</title>
        <authorList>
            <person name="Schulz F."/>
            <person name="Roux S."/>
            <person name="Paez-Espino D."/>
            <person name="Jungbluth S."/>
            <person name="Walsh D.A."/>
            <person name="Denef V.J."/>
            <person name="McMahon K.D."/>
            <person name="Konstantinidis K.T."/>
            <person name="Eloe-Fadrosh E.A."/>
            <person name="Kyrpides N.C."/>
            <person name="Woyke T."/>
        </authorList>
    </citation>
    <scope>NUCLEOTIDE SEQUENCE</scope>
    <source>
        <strain evidence="3">GVMAG-M-3300023184-190</strain>
    </source>
</reference>
<dbReference type="PANTHER" id="PTHR24173">
    <property type="entry name" value="ANKYRIN REPEAT CONTAINING"/>
    <property type="match status" value="1"/>
</dbReference>
<keyword evidence="2" id="KW-0040">ANK repeat</keyword>
<dbReference type="Pfam" id="PF13637">
    <property type="entry name" value="Ank_4"/>
    <property type="match status" value="1"/>
</dbReference>
<evidence type="ECO:0000256" key="2">
    <source>
        <dbReference type="ARBA" id="ARBA00023043"/>
    </source>
</evidence>
<evidence type="ECO:0000256" key="1">
    <source>
        <dbReference type="ARBA" id="ARBA00022737"/>
    </source>
</evidence>
<dbReference type="Gene3D" id="1.25.40.20">
    <property type="entry name" value="Ankyrin repeat-containing domain"/>
    <property type="match status" value="2"/>
</dbReference>
<dbReference type="Pfam" id="PF12796">
    <property type="entry name" value="Ank_2"/>
    <property type="match status" value="2"/>
</dbReference>
<accession>A0A6C0I321</accession>
<protein>
    <submittedName>
        <fullName evidence="3">Uncharacterized protein</fullName>
    </submittedName>
</protein>
<dbReference type="PROSITE" id="PS50088">
    <property type="entry name" value="ANK_REPEAT"/>
    <property type="match status" value="2"/>
</dbReference>
<dbReference type="PANTHER" id="PTHR24173:SF74">
    <property type="entry name" value="ANKYRIN REPEAT DOMAIN-CONTAINING PROTEIN 16"/>
    <property type="match status" value="1"/>
</dbReference>
<dbReference type="AlphaFoldDB" id="A0A6C0I321"/>
<dbReference type="InterPro" id="IPR002110">
    <property type="entry name" value="Ankyrin_rpt"/>
</dbReference>
<evidence type="ECO:0000313" key="3">
    <source>
        <dbReference type="EMBL" id="QHT87189.1"/>
    </source>
</evidence>
<organism evidence="3">
    <name type="scientific">viral metagenome</name>
    <dbReference type="NCBI Taxonomy" id="1070528"/>
    <lineage>
        <taxon>unclassified sequences</taxon>
        <taxon>metagenomes</taxon>
        <taxon>organismal metagenomes</taxon>
    </lineage>
</organism>
<dbReference type="InterPro" id="IPR036770">
    <property type="entry name" value="Ankyrin_rpt-contain_sf"/>
</dbReference>
<sequence>MASLISMASLDQYNEAASCLQDVCMKGNAKIAKILLDAGADPNYLTTGWDGTRTKNVDSLYCAIRGGHDECVTLLLKYGANPNESLRLVCERGDTKILRMLLKAGGNPNFVAKSLLGWFTPLCLAARHGRIACVKLLLEKGAIPDLDIGEETKYLKNPLCGACEGGHIEIVRILLHHNANIEPISHPGTTSPLLAACKNNHIEIVRVLLENGADVNRTMKIKGKWQREETVNALVFACRNENEEMVRLITQHCN</sequence>
<keyword evidence="1" id="KW-0677">Repeat</keyword>
<dbReference type="PROSITE" id="PS50297">
    <property type="entry name" value="ANK_REP_REGION"/>
    <property type="match status" value="2"/>
</dbReference>
<proteinExistence type="predicted"/>
<dbReference type="EMBL" id="MN740084">
    <property type="protein sequence ID" value="QHT87189.1"/>
    <property type="molecule type" value="Genomic_DNA"/>
</dbReference>
<dbReference type="SMART" id="SM00248">
    <property type="entry name" value="ANK"/>
    <property type="match status" value="6"/>
</dbReference>